<dbReference type="PANTHER" id="PTHR31286:SF180">
    <property type="entry name" value="OS10G0362600 PROTEIN"/>
    <property type="match status" value="1"/>
</dbReference>
<feature type="region of interest" description="Disordered" evidence="1">
    <location>
        <begin position="201"/>
        <end position="221"/>
    </location>
</feature>
<dbReference type="AlphaFoldDB" id="A0AAW2KMM9"/>
<name>A0AAW2KMM9_9LAMI</name>
<organism evidence="2">
    <name type="scientific">Sesamum angustifolium</name>
    <dbReference type="NCBI Taxonomy" id="2727405"/>
    <lineage>
        <taxon>Eukaryota</taxon>
        <taxon>Viridiplantae</taxon>
        <taxon>Streptophyta</taxon>
        <taxon>Embryophyta</taxon>
        <taxon>Tracheophyta</taxon>
        <taxon>Spermatophyta</taxon>
        <taxon>Magnoliopsida</taxon>
        <taxon>eudicotyledons</taxon>
        <taxon>Gunneridae</taxon>
        <taxon>Pentapetalae</taxon>
        <taxon>asterids</taxon>
        <taxon>lamiids</taxon>
        <taxon>Lamiales</taxon>
        <taxon>Pedaliaceae</taxon>
        <taxon>Sesamum</taxon>
    </lineage>
</organism>
<comment type="caution">
    <text evidence="2">The sequence shown here is derived from an EMBL/GenBank/DDBJ whole genome shotgun (WGS) entry which is preliminary data.</text>
</comment>
<dbReference type="InterPro" id="IPR040256">
    <property type="entry name" value="At4g02000-like"/>
</dbReference>
<dbReference type="EMBL" id="JACGWK010000068">
    <property type="protein sequence ID" value="KAL0307753.1"/>
    <property type="molecule type" value="Genomic_DNA"/>
</dbReference>
<reference evidence="2" key="1">
    <citation type="submission" date="2020-06" db="EMBL/GenBank/DDBJ databases">
        <authorList>
            <person name="Li T."/>
            <person name="Hu X."/>
            <person name="Zhang T."/>
            <person name="Song X."/>
            <person name="Zhang H."/>
            <person name="Dai N."/>
            <person name="Sheng W."/>
            <person name="Hou X."/>
            <person name="Wei L."/>
        </authorList>
    </citation>
    <scope>NUCLEOTIDE SEQUENCE</scope>
    <source>
        <strain evidence="2">G01</strain>
        <tissue evidence="2">Leaf</tissue>
    </source>
</reference>
<feature type="region of interest" description="Disordered" evidence="1">
    <location>
        <begin position="134"/>
        <end position="159"/>
    </location>
</feature>
<protein>
    <recommendedName>
        <fullName evidence="3">CCHC-type domain-containing protein</fullName>
    </recommendedName>
</protein>
<evidence type="ECO:0000313" key="2">
    <source>
        <dbReference type="EMBL" id="KAL0307753.1"/>
    </source>
</evidence>
<evidence type="ECO:0008006" key="3">
    <source>
        <dbReference type="Google" id="ProtNLM"/>
    </source>
</evidence>
<sequence length="221" mass="24398">MEYWTDDGLSTVASGVGTQLYVDRITKDYSILDFALVCVMLDYNSTLPRHLIVISSLLRDGKEVPTRVDIEYEWLPQHCKQCCSLGHTASNCPDSTKKKHVIPLTVFVKKHNSQSGVAQAKLGAEMDIENDVAGSKSAAGTGHTQVCKKDPLSSTTHSTHINNMEEGRLSKITNNKRKDIVIFNSYGVLDAYYFNNEAEAEFDDEISSPSPNSRSPILGDP</sequence>
<evidence type="ECO:0000256" key="1">
    <source>
        <dbReference type="SAM" id="MobiDB-lite"/>
    </source>
</evidence>
<dbReference type="PANTHER" id="PTHR31286">
    <property type="entry name" value="GLYCINE-RICH CELL WALL STRUCTURAL PROTEIN 1.8-LIKE"/>
    <property type="match status" value="1"/>
</dbReference>
<reference evidence="2" key="2">
    <citation type="journal article" date="2024" name="Plant">
        <title>Genomic evolution and insights into agronomic trait innovations of Sesamum species.</title>
        <authorList>
            <person name="Miao H."/>
            <person name="Wang L."/>
            <person name="Qu L."/>
            <person name="Liu H."/>
            <person name="Sun Y."/>
            <person name="Le M."/>
            <person name="Wang Q."/>
            <person name="Wei S."/>
            <person name="Zheng Y."/>
            <person name="Lin W."/>
            <person name="Duan Y."/>
            <person name="Cao H."/>
            <person name="Xiong S."/>
            <person name="Wang X."/>
            <person name="Wei L."/>
            <person name="Li C."/>
            <person name="Ma Q."/>
            <person name="Ju M."/>
            <person name="Zhao R."/>
            <person name="Li G."/>
            <person name="Mu C."/>
            <person name="Tian Q."/>
            <person name="Mei H."/>
            <person name="Zhang T."/>
            <person name="Gao T."/>
            <person name="Zhang H."/>
        </authorList>
    </citation>
    <scope>NUCLEOTIDE SEQUENCE</scope>
    <source>
        <strain evidence="2">G01</strain>
    </source>
</reference>
<feature type="compositionally biased region" description="Low complexity" evidence="1">
    <location>
        <begin position="207"/>
        <end position="221"/>
    </location>
</feature>
<proteinExistence type="predicted"/>
<gene>
    <name evidence="2" type="ORF">Sangu_3013600</name>
</gene>
<accession>A0AAW2KMM9</accession>